<dbReference type="Gene3D" id="3.30.70.260">
    <property type="match status" value="1"/>
</dbReference>
<feature type="domain" description="ACT" evidence="2">
    <location>
        <begin position="71"/>
        <end position="146"/>
    </location>
</feature>
<organism evidence="3 4">
    <name type="scientific">Brevundimonas subvibrioides</name>
    <dbReference type="NCBI Taxonomy" id="74313"/>
    <lineage>
        <taxon>Bacteria</taxon>
        <taxon>Pseudomonadati</taxon>
        <taxon>Pseudomonadota</taxon>
        <taxon>Alphaproteobacteria</taxon>
        <taxon>Caulobacterales</taxon>
        <taxon>Caulobacteraceae</taxon>
        <taxon>Brevundimonas</taxon>
    </lineage>
</organism>
<dbReference type="GO" id="GO:0006520">
    <property type="term" value="P:amino acid metabolic process"/>
    <property type="evidence" value="ECO:0007669"/>
    <property type="project" value="InterPro"/>
</dbReference>
<reference evidence="3 4" key="1">
    <citation type="submission" date="2017-03" db="EMBL/GenBank/DDBJ databases">
        <title>Lifting the veil on microbial sulfur biogeochemistry in mining wastewaters.</title>
        <authorList>
            <person name="Kantor R.S."/>
            <person name="Colenbrander Nelson T."/>
            <person name="Marshall S."/>
            <person name="Bennett D."/>
            <person name="Apte S."/>
            <person name="Camacho D."/>
            <person name="Thomas B.C."/>
            <person name="Warren L.A."/>
            <person name="Banfield J.F."/>
        </authorList>
    </citation>
    <scope>NUCLEOTIDE SEQUENCE [LARGE SCALE GENOMIC DNA]</scope>
    <source>
        <strain evidence="3">32-69-9</strain>
    </source>
</reference>
<evidence type="ECO:0000259" key="2">
    <source>
        <dbReference type="PROSITE" id="PS51671"/>
    </source>
</evidence>
<evidence type="ECO:0000313" key="3">
    <source>
        <dbReference type="EMBL" id="OYX31417.1"/>
    </source>
</evidence>
<dbReference type="InterPro" id="IPR045865">
    <property type="entry name" value="ACT-like_dom_sf"/>
</dbReference>
<evidence type="ECO:0000313" key="4">
    <source>
        <dbReference type="Proteomes" id="UP000215595"/>
    </source>
</evidence>
<dbReference type="SUPFAM" id="SSF55021">
    <property type="entry name" value="ACT-like"/>
    <property type="match status" value="1"/>
</dbReference>
<keyword evidence="1" id="KW-0560">Oxidoreductase</keyword>
<dbReference type="Pfam" id="PF01842">
    <property type="entry name" value="ACT"/>
    <property type="match status" value="1"/>
</dbReference>
<feature type="non-terminal residue" evidence="3">
    <location>
        <position position="1"/>
    </location>
</feature>
<dbReference type="EMBL" id="NCEB01000032">
    <property type="protein sequence ID" value="OYX31417.1"/>
    <property type="molecule type" value="Genomic_DNA"/>
</dbReference>
<comment type="caution">
    <text evidence="3">The sequence shown here is derived from an EMBL/GenBank/DDBJ whole genome shotgun (WGS) entry which is preliminary data.</text>
</comment>
<dbReference type="InterPro" id="IPR002912">
    <property type="entry name" value="ACT_dom"/>
</dbReference>
<dbReference type="Gene3D" id="3.40.50.720">
    <property type="entry name" value="NAD(P)-binding Rossmann-like Domain"/>
    <property type="match status" value="1"/>
</dbReference>
<dbReference type="InterPro" id="IPR001342">
    <property type="entry name" value="HDH_cat"/>
</dbReference>
<dbReference type="AlphaFoldDB" id="A0A258FGS8"/>
<evidence type="ECO:0000256" key="1">
    <source>
        <dbReference type="ARBA" id="ARBA00023002"/>
    </source>
</evidence>
<dbReference type="CDD" id="cd04881">
    <property type="entry name" value="ACT_HSDH-Hom"/>
    <property type="match status" value="1"/>
</dbReference>
<name>A0A258FGS8_9CAUL</name>
<accession>A0A258FGS8</accession>
<dbReference type="Pfam" id="PF00742">
    <property type="entry name" value="Homoserine_dh"/>
    <property type="match status" value="1"/>
</dbReference>
<protein>
    <submittedName>
        <fullName evidence="3">Homoserine dehydrogenase</fullName>
    </submittedName>
</protein>
<dbReference type="Proteomes" id="UP000215595">
    <property type="component" value="Unassembled WGS sequence"/>
</dbReference>
<gene>
    <name evidence="3" type="ORF">B7Z01_12775</name>
</gene>
<dbReference type="PROSITE" id="PS51671">
    <property type="entry name" value="ACT"/>
    <property type="match status" value="1"/>
</dbReference>
<sequence length="150" mass="15954">GVFNAVVVEGDFVGTTMFQGRGAGQGPTASAVVADLVDVARGRHMPAFVVPADRLATKKASPIDRHVGAYYIRLMVQDRPGVIAAVSGALAKERISLESMLQRGRSDSGEVPVVLTTHETEEAAMRRALARIAKLGAVAEEPCVIRIEKF</sequence>
<proteinExistence type="predicted"/>
<dbReference type="GO" id="GO:0016491">
    <property type="term" value="F:oxidoreductase activity"/>
    <property type="evidence" value="ECO:0007669"/>
    <property type="project" value="UniProtKB-KW"/>
</dbReference>